<proteinExistence type="predicted"/>
<evidence type="ECO:0000313" key="3">
    <source>
        <dbReference type="Proteomes" id="UP001346149"/>
    </source>
</evidence>
<feature type="region of interest" description="Disordered" evidence="1">
    <location>
        <begin position="1"/>
        <end position="54"/>
    </location>
</feature>
<protein>
    <submittedName>
        <fullName evidence="2">Uncharacterized protein</fullName>
    </submittedName>
</protein>
<feature type="compositionally biased region" description="Polar residues" evidence="1">
    <location>
        <begin position="33"/>
        <end position="54"/>
    </location>
</feature>
<dbReference type="AlphaFoldDB" id="A0AAN7KHW9"/>
<dbReference type="EMBL" id="JAXQNO010000022">
    <property type="protein sequence ID" value="KAK4767100.1"/>
    <property type="molecule type" value="Genomic_DNA"/>
</dbReference>
<accession>A0AAN7KHW9</accession>
<dbReference type="Proteomes" id="UP001346149">
    <property type="component" value="Unassembled WGS sequence"/>
</dbReference>
<reference evidence="2 3" key="1">
    <citation type="journal article" date="2023" name="Hortic Res">
        <title>Pangenome of water caltrop reveals structural variations and asymmetric subgenome divergence after allopolyploidization.</title>
        <authorList>
            <person name="Zhang X."/>
            <person name="Chen Y."/>
            <person name="Wang L."/>
            <person name="Yuan Y."/>
            <person name="Fang M."/>
            <person name="Shi L."/>
            <person name="Lu R."/>
            <person name="Comes H.P."/>
            <person name="Ma Y."/>
            <person name="Chen Y."/>
            <person name="Huang G."/>
            <person name="Zhou Y."/>
            <person name="Zheng Z."/>
            <person name="Qiu Y."/>
        </authorList>
    </citation>
    <scope>NUCLEOTIDE SEQUENCE [LARGE SCALE GENOMIC DNA]</scope>
    <source>
        <strain evidence="2">F231</strain>
    </source>
</reference>
<keyword evidence="3" id="KW-1185">Reference proteome</keyword>
<organism evidence="2 3">
    <name type="scientific">Trapa natans</name>
    <name type="common">Water chestnut</name>
    <dbReference type="NCBI Taxonomy" id="22666"/>
    <lineage>
        <taxon>Eukaryota</taxon>
        <taxon>Viridiplantae</taxon>
        <taxon>Streptophyta</taxon>
        <taxon>Embryophyta</taxon>
        <taxon>Tracheophyta</taxon>
        <taxon>Spermatophyta</taxon>
        <taxon>Magnoliopsida</taxon>
        <taxon>eudicotyledons</taxon>
        <taxon>Gunneridae</taxon>
        <taxon>Pentapetalae</taxon>
        <taxon>rosids</taxon>
        <taxon>malvids</taxon>
        <taxon>Myrtales</taxon>
        <taxon>Lythraceae</taxon>
        <taxon>Trapa</taxon>
    </lineage>
</organism>
<evidence type="ECO:0000256" key="1">
    <source>
        <dbReference type="SAM" id="MobiDB-lite"/>
    </source>
</evidence>
<name>A0AAN7KHW9_TRANT</name>
<sequence length="54" mass="5536">MGLKSLGGAPGARSTVLSCPSTPPLPELDCRAVSTTTRTPTQHPSQTALQNATM</sequence>
<comment type="caution">
    <text evidence="2">The sequence shown here is derived from an EMBL/GenBank/DDBJ whole genome shotgun (WGS) entry which is preliminary data.</text>
</comment>
<gene>
    <name evidence="2" type="ORF">SAY86_014850</name>
</gene>
<evidence type="ECO:0000313" key="2">
    <source>
        <dbReference type="EMBL" id="KAK4767100.1"/>
    </source>
</evidence>